<dbReference type="InterPro" id="IPR000232">
    <property type="entry name" value="HSF_DNA-bd"/>
</dbReference>
<proteinExistence type="inferred from homology"/>
<protein>
    <recommendedName>
        <fullName evidence="11">HSF-type DNA-binding domain-containing protein</fullName>
    </recommendedName>
</protein>
<dbReference type="GO" id="GO:0000978">
    <property type="term" value="F:RNA polymerase II cis-regulatory region sequence-specific DNA binding"/>
    <property type="evidence" value="ECO:0007669"/>
    <property type="project" value="TreeGrafter"/>
</dbReference>
<dbReference type="AlphaFoldDB" id="A0AAN7LK60"/>
<dbReference type="InterPro" id="IPR036390">
    <property type="entry name" value="WH_DNA-bd_sf"/>
</dbReference>
<keyword evidence="6" id="KW-0804">Transcription</keyword>
<keyword evidence="2" id="KW-0597">Phosphoprotein</keyword>
<comment type="similarity">
    <text evidence="8">Belongs to the HSF family. Class A subfamily.</text>
</comment>
<evidence type="ECO:0000256" key="9">
    <source>
        <dbReference type="SAM" id="Coils"/>
    </source>
</evidence>
<keyword evidence="7" id="KW-0539">Nucleus</keyword>
<evidence type="ECO:0000256" key="1">
    <source>
        <dbReference type="ARBA" id="ARBA00004123"/>
    </source>
</evidence>
<dbReference type="PANTHER" id="PTHR10015">
    <property type="entry name" value="HEAT SHOCK TRANSCRIPTION FACTOR"/>
    <property type="match status" value="1"/>
</dbReference>
<evidence type="ECO:0000259" key="11">
    <source>
        <dbReference type="PROSITE" id="PS00434"/>
    </source>
</evidence>
<dbReference type="InterPro" id="IPR036388">
    <property type="entry name" value="WH-like_DNA-bd_sf"/>
</dbReference>
<evidence type="ECO:0000256" key="7">
    <source>
        <dbReference type="ARBA" id="ARBA00023242"/>
    </source>
</evidence>
<dbReference type="Gene3D" id="1.10.10.10">
    <property type="entry name" value="Winged helix-like DNA-binding domain superfamily/Winged helix DNA-binding domain"/>
    <property type="match status" value="1"/>
</dbReference>
<evidence type="ECO:0000256" key="10">
    <source>
        <dbReference type="SAM" id="MobiDB-lite"/>
    </source>
</evidence>
<dbReference type="GO" id="GO:0003700">
    <property type="term" value="F:DNA-binding transcription factor activity"/>
    <property type="evidence" value="ECO:0007669"/>
    <property type="project" value="InterPro"/>
</dbReference>
<feature type="coiled-coil region" evidence="9">
    <location>
        <begin position="203"/>
        <end position="251"/>
    </location>
</feature>
<feature type="domain" description="HSF-type DNA-binding" evidence="11">
    <location>
        <begin position="133"/>
        <end position="157"/>
    </location>
</feature>
<organism evidence="12 13">
    <name type="scientific">Trapa natans</name>
    <name type="common">Water chestnut</name>
    <dbReference type="NCBI Taxonomy" id="22666"/>
    <lineage>
        <taxon>Eukaryota</taxon>
        <taxon>Viridiplantae</taxon>
        <taxon>Streptophyta</taxon>
        <taxon>Embryophyta</taxon>
        <taxon>Tracheophyta</taxon>
        <taxon>Spermatophyta</taxon>
        <taxon>Magnoliopsida</taxon>
        <taxon>eudicotyledons</taxon>
        <taxon>Gunneridae</taxon>
        <taxon>Pentapetalae</taxon>
        <taxon>rosids</taxon>
        <taxon>malvids</taxon>
        <taxon>Myrtales</taxon>
        <taxon>Lythraceae</taxon>
        <taxon>Trapa</taxon>
    </lineage>
</organism>
<dbReference type="PANTHER" id="PTHR10015:SF298">
    <property type="entry name" value="HEAT STRESS TRANSCRIPTION FACTOR A-9"/>
    <property type="match status" value="1"/>
</dbReference>
<evidence type="ECO:0000313" key="12">
    <source>
        <dbReference type="EMBL" id="KAK4786339.1"/>
    </source>
</evidence>
<comment type="subcellular location">
    <subcellularLocation>
        <location evidence="1">Nucleus</location>
    </subcellularLocation>
</comment>
<evidence type="ECO:0000256" key="2">
    <source>
        <dbReference type="ARBA" id="ARBA00022553"/>
    </source>
</evidence>
<sequence length="393" mass="43871">MGTSQVIDGPLVVHLQEPLRTVMGGHPTGPTIVKVEEPDYCEGEGIREEGELSNFPGVASVCDAGNGVSFSSSSMAAGLPRPMQGLQEAGPPPFLRKTFEMVEDQRSECVVSWSESGRSFVVWDPHEFSKVLLPKYFKHNNFSSFIRQLNTYGFRKMDPDRWDFAHEFFQRGQKPLLKNIRRRARPSQPRRGGVSPAEDGTVEADIESEAETLKRDHDSLRVEIVKLRQQHDICRKEMGAVEERIRRAENRHHHIFLFLSKAFKSPSFPQQLLLQRKKSSDTVAALDTCKKRPRLDTGMDLPEAAGDFLMKPENQETAVVSGLSEAYYNVVSQSLLGNGTAVSTEDGDEIAEALKECDMYMEFEGFPTKSTASLDWDGYGSGLLEPATVGLMP</sequence>
<dbReference type="EMBL" id="JAXQNO010000013">
    <property type="protein sequence ID" value="KAK4786339.1"/>
    <property type="molecule type" value="Genomic_DNA"/>
</dbReference>
<evidence type="ECO:0000256" key="8">
    <source>
        <dbReference type="ARBA" id="ARBA00061350"/>
    </source>
</evidence>
<evidence type="ECO:0000313" key="13">
    <source>
        <dbReference type="Proteomes" id="UP001346149"/>
    </source>
</evidence>
<dbReference type="Pfam" id="PF00447">
    <property type="entry name" value="HSF_DNA-bind"/>
    <property type="match status" value="1"/>
</dbReference>
<keyword evidence="9" id="KW-0175">Coiled coil</keyword>
<dbReference type="GO" id="GO:0006357">
    <property type="term" value="P:regulation of transcription by RNA polymerase II"/>
    <property type="evidence" value="ECO:0007669"/>
    <property type="project" value="TreeGrafter"/>
</dbReference>
<dbReference type="PROSITE" id="PS00434">
    <property type="entry name" value="HSF_DOMAIN"/>
    <property type="match status" value="1"/>
</dbReference>
<accession>A0AAN7LK60</accession>
<name>A0AAN7LK60_TRANT</name>
<keyword evidence="3" id="KW-0805">Transcription regulation</keyword>
<dbReference type="GO" id="GO:0005634">
    <property type="term" value="C:nucleus"/>
    <property type="evidence" value="ECO:0007669"/>
    <property type="project" value="UniProtKB-SubCell"/>
</dbReference>
<evidence type="ECO:0000256" key="3">
    <source>
        <dbReference type="ARBA" id="ARBA00023015"/>
    </source>
</evidence>
<dbReference type="GO" id="GO:0034605">
    <property type="term" value="P:cellular response to heat"/>
    <property type="evidence" value="ECO:0007669"/>
    <property type="project" value="TreeGrafter"/>
</dbReference>
<keyword evidence="5" id="KW-0238">DNA-binding</keyword>
<reference evidence="12 13" key="1">
    <citation type="journal article" date="2023" name="Hortic Res">
        <title>Pangenome of water caltrop reveals structural variations and asymmetric subgenome divergence after allopolyploidization.</title>
        <authorList>
            <person name="Zhang X."/>
            <person name="Chen Y."/>
            <person name="Wang L."/>
            <person name="Yuan Y."/>
            <person name="Fang M."/>
            <person name="Shi L."/>
            <person name="Lu R."/>
            <person name="Comes H.P."/>
            <person name="Ma Y."/>
            <person name="Chen Y."/>
            <person name="Huang G."/>
            <person name="Zhou Y."/>
            <person name="Zheng Z."/>
            <person name="Qiu Y."/>
        </authorList>
    </citation>
    <scope>NUCLEOTIDE SEQUENCE [LARGE SCALE GENOMIC DNA]</scope>
    <source>
        <strain evidence="12">F231</strain>
    </source>
</reference>
<dbReference type="PRINTS" id="PR00056">
    <property type="entry name" value="HSFDOMAIN"/>
</dbReference>
<keyword evidence="4" id="KW-0346">Stress response</keyword>
<gene>
    <name evidence="12" type="ORF">SAY86_003028</name>
</gene>
<evidence type="ECO:0000256" key="4">
    <source>
        <dbReference type="ARBA" id="ARBA00023016"/>
    </source>
</evidence>
<keyword evidence="13" id="KW-1185">Reference proteome</keyword>
<dbReference type="FunFam" id="1.10.10.10:FF:000057">
    <property type="entry name" value="Heat shock transcription factor 1"/>
    <property type="match status" value="1"/>
</dbReference>
<feature type="region of interest" description="Disordered" evidence="10">
    <location>
        <begin position="181"/>
        <end position="202"/>
    </location>
</feature>
<dbReference type="Proteomes" id="UP001346149">
    <property type="component" value="Unassembled WGS sequence"/>
</dbReference>
<dbReference type="SUPFAM" id="SSF46785">
    <property type="entry name" value="Winged helix' DNA-binding domain"/>
    <property type="match status" value="1"/>
</dbReference>
<dbReference type="SMART" id="SM00415">
    <property type="entry name" value="HSF"/>
    <property type="match status" value="1"/>
</dbReference>
<evidence type="ECO:0000256" key="5">
    <source>
        <dbReference type="ARBA" id="ARBA00023125"/>
    </source>
</evidence>
<evidence type="ECO:0000256" key="6">
    <source>
        <dbReference type="ARBA" id="ARBA00023163"/>
    </source>
</evidence>
<comment type="caution">
    <text evidence="12">The sequence shown here is derived from an EMBL/GenBank/DDBJ whole genome shotgun (WGS) entry which is preliminary data.</text>
</comment>